<sequence>MKKAYFNIERQFERLVSIVTEVLGNSITFILALILVLFWWATNLFTSNDLHQDIGDIIFGTTFLSLFIIQKSFNRYSALIHLKMNELISSHEPANNSVMDMGKKTEKEIVELYKEYIETDDSADIEMDNESKENNNKN</sequence>
<dbReference type="Pfam" id="PF04120">
    <property type="entry name" value="Iron_permease"/>
    <property type="match status" value="1"/>
</dbReference>
<dbReference type="AlphaFoldDB" id="A0A1I0WWL0"/>
<protein>
    <submittedName>
        <fullName evidence="2">Low affinity Fe/Cu permease</fullName>
    </submittedName>
</protein>
<dbReference type="RefSeq" id="WP_091474641.1">
    <property type="nucleotide sequence ID" value="NZ_FOJT01000002.1"/>
</dbReference>
<dbReference type="EMBL" id="FOJT01000002">
    <property type="protein sequence ID" value="SFA93031.1"/>
    <property type="molecule type" value="Genomic_DNA"/>
</dbReference>
<dbReference type="Proteomes" id="UP000199604">
    <property type="component" value="Unassembled WGS sequence"/>
</dbReference>
<keyword evidence="1" id="KW-1133">Transmembrane helix</keyword>
<dbReference type="OrthoDB" id="119761at2"/>
<feature type="transmembrane region" description="Helical" evidence="1">
    <location>
        <begin position="54"/>
        <end position="73"/>
    </location>
</feature>
<gene>
    <name evidence="2" type="ORF">SAMN05660845_1037</name>
</gene>
<evidence type="ECO:0000256" key="1">
    <source>
        <dbReference type="SAM" id="Phobius"/>
    </source>
</evidence>
<feature type="transmembrane region" description="Helical" evidence="1">
    <location>
        <begin position="21"/>
        <end position="42"/>
    </location>
</feature>
<organism evidence="2 3">
    <name type="scientific">Flavobacterium swingsii</name>
    <dbReference type="NCBI Taxonomy" id="498292"/>
    <lineage>
        <taxon>Bacteria</taxon>
        <taxon>Pseudomonadati</taxon>
        <taxon>Bacteroidota</taxon>
        <taxon>Flavobacteriia</taxon>
        <taxon>Flavobacteriales</taxon>
        <taxon>Flavobacteriaceae</taxon>
        <taxon>Flavobacterium</taxon>
    </lineage>
</organism>
<proteinExistence type="predicted"/>
<dbReference type="InterPro" id="IPR007251">
    <property type="entry name" value="Iron_permease_Fet4"/>
</dbReference>
<keyword evidence="1" id="KW-0472">Membrane</keyword>
<evidence type="ECO:0000313" key="3">
    <source>
        <dbReference type="Proteomes" id="UP000199604"/>
    </source>
</evidence>
<evidence type="ECO:0000313" key="2">
    <source>
        <dbReference type="EMBL" id="SFA93031.1"/>
    </source>
</evidence>
<name>A0A1I0WWL0_9FLAO</name>
<dbReference type="GO" id="GO:0055085">
    <property type="term" value="P:transmembrane transport"/>
    <property type="evidence" value="ECO:0007669"/>
    <property type="project" value="InterPro"/>
</dbReference>
<keyword evidence="1" id="KW-0812">Transmembrane</keyword>
<accession>A0A1I0WWL0</accession>
<reference evidence="3" key="1">
    <citation type="submission" date="2016-10" db="EMBL/GenBank/DDBJ databases">
        <authorList>
            <person name="Varghese N."/>
            <person name="Submissions S."/>
        </authorList>
    </citation>
    <scope>NUCLEOTIDE SEQUENCE [LARGE SCALE GENOMIC DNA]</scope>
    <source>
        <strain evidence="3">DSM 21789</strain>
    </source>
</reference>
<dbReference type="STRING" id="498292.SAMN05660845_1037"/>
<keyword evidence="3" id="KW-1185">Reference proteome</keyword>